<keyword evidence="5" id="KW-1185">Reference proteome</keyword>
<dbReference type="Gene3D" id="1.20.5.110">
    <property type="match status" value="1"/>
</dbReference>
<protein>
    <submittedName>
        <fullName evidence="4">Syntaxin-related protein KNOLLE</fullName>
    </submittedName>
</protein>
<keyword evidence="2" id="KW-0472">Membrane</keyword>
<keyword evidence="1" id="KW-0653">Protein transport</keyword>
<accession>A0AAP0G8E2</accession>
<dbReference type="GO" id="GO:0015031">
    <property type="term" value="P:protein transport"/>
    <property type="evidence" value="ECO:0007669"/>
    <property type="project" value="UniProtKB-KW"/>
</dbReference>
<proteinExistence type="predicted"/>
<dbReference type="Proteomes" id="UP001418222">
    <property type="component" value="Unassembled WGS sequence"/>
</dbReference>
<dbReference type="GO" id="GO:0016020">
    <property type="term" value="C:membrane"/>
    <property type="evidence" value="ECO:0007669"/>
    <property type="project" value="InterPro"/>
</dbReference>
<evidence type="ECO:0000256" key="1">
    <source>
        <dbReference type="ARBA" id="ARBA00022927"/>
    </source>
</evidence>
<reference evidence="4 5" key="1">
    <citation type="journal article" date="2022" name="Nat. Plants">
        <title>Genomes of leafy and leafless Platanthera orchids illuminate the evolution of mycoheterotrophy.</title>
        <authorList>
            <person name="Li M.H."/>
            <person name="Liu K.W."/>
            <person name="Li Z."/>
            <person name="Lu H.C."/>
            <person name="Ye Q.L."/>
            <person name="Zhang D."/>
            <person name="Wang J.Y."/>
            <person name="Li Y.F."/>
            <person name="Zhong Z.M."/>
            <person name="Liu X."/>
            <person name="Yu X."/>
            <person name="Liu D.K."/>
            <person name="Tu X.D."/>
            <person name="Liu B."/>
            <person name="Hao Y."/>
            <person name="Liao X.Y."/>
            <person name="Jiang Y.T."/>
            <person name="Sun W.H."/>
            <person name="Chen J."/>
            <person name="Chen Y.Q."/>
            <person name="Ai Y."/>
            <person name="Zhai J.W."/>
            <person name="Wu S.S."/>
            <person name="Zhou Z."/>
            <person name="Hsiao Y.Y."/>
            <person name="Wu W.L."/>
            <person name="Chen Y.Y."/>
            <person name="Lin Y.F."/>
            <person name="Hsu J.L."/>
            <person name="Li C.Y."/>
            <person name="Wang Z.W."/>
            <person name="Zhao X."/>
            <person name="Zhong W.Y."/>
            <person name="Ma X.K."/>
            <person name="Ma L."/>
            <person name="Huang J."/>
            <person name="Chen G.Z."/>
            <person name="Huang M.Z."/>
            <person name="Huang L."/>
            <person name="Peng D.H."/>
            <person name="Luo Y.B."/>
            <person name="Zou S.Q."/>
            <person name="Chen S.P."/>
            <person name="Lan S."/>
            <person name="Tsai W.C."/>
            <person name="Van de Peer Y."/>
            <person name="Liu Z.J."/>
        </authorList>
    </citation>
    <scope>NUCLEOTIDE SEQUENCE [LARGE SCALE GENOMIC DNA]</scope>
    <source>
        <strain evidence="4">Lor287</strain>
    </source>
</reference>
<evidence type="ECO:0000259" key="3">
    <source>
        <dbReference type="PROSITE" id="PS50192"/>
    </source>
</evidence>
<name>A0AAP0G8E2_9ASPA</name>
<keyword evidence="2" id="KW-0812">Transmembrane</keyword>
<evidence type="ECO:0000313" key="4">
    <source>
        <dbReference type="EMBL" id="KAK8944391.1"/>
    </source>
</evidence>
<dbReference type="InterPro" id="IPR000727">
    <property type="entry name" value="T_SNARE_dom"/>
</dbReference>
<evidence type="ECO:0000313" key="5">
    <source>
        <dbReference type="Proteomes" id="UP001418222"/>
    </source>
</evidence>
<organism evidence="4 5">
    <name type="scientific">Platanthera zijinensis</name>
    <dbReference type="NCBI Taxonomy" id="2320716"/>
    <lineage>
        <taxon>Eukaryota</taxon>
        <taxon>Viridiplantae</taxon>
        <taxon>Streptophyta</taxon>
        <taxon>Embryophyta</taxon>
        <taxon>Tracheophyta</taxon>
        <taxon>Spermatophyta</taxon>
        <taxon>Magnoliopsida</taxon>
        <taxon>Liliopsida</taxon>
        <taxon>Asparagales</taxon>
        <taxon>Orchidaceae</taxon>
        <taxon>Orchidoideae</taxon>
        <taxon>Orchideae</taxon>
        <taxon>Orchidinae</taxon>
        <taxon>Platanthera</taxon>
    </lineage>
</organism>
<gene>
    <name evidence="4" type="primary">KN</name>
    <name evidence="4" type="ORF">KSP39_PZI007824</name>
</gene>
<comment type="caution">
    <text evidence="4">The sequence shown here is derived from an EMBL/GenBank/DDBJ whole genome shotgun (WGS) entry which is preliminary data.</text>
</comment>
<keyword evidence="2" id="KW-1133">Transmembrane helix</keyword>
<keyword evidence="1" id="KW-0813">Transport</keyword>
<dbReference type="PROSITE" id="PS50192">
    <property type="entry name" value="T_SNARE"/>
    <property type="match status" value="1"/>
</dbReference>
<dbReference type="GO" id="GO:0016192">
    <property type="term" value="P:vesicle-mediated transport"/>
    <property type="evidence" value="ECO:0007669"/>
    <property type="project" value="InterPro"/>
</dbReference>
<evidence type="ECO:0000256" key="2">
    <source>
        <dbReference type="SAM" id="Phobius"/>
    </source>
</evidence>
<dbReference type="EMBL" id="JBBWWQ010000006">
    <property type="protein sequence ID" value="KAK8944391.1"/>
    <property type="molecule type" value="Genomic_DNA"/>
</dbReference>
<dbReference type="InterPro" id="IPR010989">
    <property type="entry name" value="SNARE"/>
</dbReference>
<dbReference type="AlphaFoldDB" id="A0AAP0G8E2"/>
<feature type="transmembrane region" description="Helical" evidence="2">
    <location>
        <begin position="149"/>
        <end position="168"/>
    </location>
</feature>
<feature type="domain" description="T-SNARE coiled-coil homology" evidence="3">
    <location>
        <begin position="42"/>
        <end position="95"/>
    </location>
</feature>
<sequence length="170" mass="19786">MTDYRHEVERRYLVKIGEVPSEAVVEKMISERKSVVVSLASVHEIRDRDDVVKVVEISLLELHQVFLDMAIIVEAHVDKMDDIEHHVISAAHYIKGWIQGTELSKDMPKERSKMVSHRHHSPPFANHASCYPYCNQPKKVMIFDVYTCRRILCFLLLFFSLLVLVLCVRN</sequence>
<dbReference type="SUPFAM" id="SSF47661">
    <property type="entry name" value="t-snare proteins"/>
    <property type="match status" value="1"/>
</dbReference>